<keyword evidence="3" id="KW-0804">Transcription</keyword>
<dbReference type="SUPFAM" id="SSF46785">
    <property type="entry name" value="Winged helix' DNA-binding domain"/>
    <property type="match status" value="1"/>
</dbReference>
<dbReference type="SMART" id="SM00419">
    <property type="entry name" value="HTH_CRP"/>
    <property type="match status" value="1"/>
</dbReference>
<keyword evidence="2" id="KW-0238">DNA-binding</keyword>
<evidence type="ECO:0000313" key="6">
    <source>
        <dbReference type="EMBL" id="NKQ54598.1"/>
    </source>
</evidence>
<dbReference type="PANTHER" id="PTHR30136:SF34">
    <property type="entry name" value="TRANSCRIPTIONAL REGULATOR"/>
    <property type="match status" value="1"/>
</dbReference>
<dbReference type="InterPro" id="IPR036390">
    <property type="entry name" value="WH_DNA-bd_sf"/>
</dbReference>
<organism evidence="6 7">
    <name type="scientific">Amycolatopsis acididurans</name>
    <dbReference type="NCBI Taxonomy" id="2724524"/>
    <lineage>
        <taxon>Bacteria</taxon>
        <taxon>Bacillati</taxon>
        <taxon>Actinomycetota</taxon>
        <taxon>Actinomycetes</taxon>
        <taxon>Pseudonocardiales</taxon>
        <taxon>Pseudonocardiaceae</taxon>
        <taxon>Amycolatopsis</taxon>
    </lineage>
</organism>
<evidence type="ECO:0000313" key="7">
    <source>
        <dbReference type="Proteomes" id="UP000715441"/>
    </source>
</evidence>
<dbReference type="InterPro" id="IPR029016">
    <property type="entry name" value="GAF-like_dom_sf"/>
</dbReference>
<evidence type="ECO:0000256" key="2">
    <source>
        <dbReference type="ARBA" id="ARBA00023125"/>
    </source>
</evidence>
<dbReference type="Gene3D" id="1.10.10.10">
    <property type="entry name" value="Winged helix-like DNA-binding domain superfamily/Winged helix DNA-binding domain"/>
    <property type="match status" value="1"/>
</dbReference>
<dbReference type="EMBL" id="JAAXLS010000010">
    <property type="protein sequence ID" value="NKQ54598.1"/>
    <property type="molecule type" value="Genomic_DNA"/>
</dbReference>
<feature type="domain" description="HTH iclR-type" evidence="4">
    <location>
        <begin position="18"/>
        <end position="78"/>
    </location>
</feature>
<dbReference type="InterPro" id="IPR014757">
    <property type="entry name" value="Tscrpt_reg_IclR_C"/>
</dbReference>
<dbReference type="InterPro" id="IPR036388">
    <property type="entry name" value="WH-like_DNA-bd_sf"/>
</dbReference>
<keyword evidence="1" id="KW-0805">Transcription regulation</keyword>
<dbReference type="SUPFAM" id="SSF55781">
    <property type="entry name" value="GAF domain-like"/>
    <property type="match status" value="1"/>
</dbReference>
<dbReference type="Pfam" id="PF01614">
    <property type="entry name" value="IclR_C"/>
    <property type="match status" value="1"/>
</dbReference>
<evidence type="ECO:0000256" key="1">
    <source>
        <dbReference type="ARBA" id="ARBA00023015"/>
    </source>
</evidence>
<protein>
    <submittedName>
        <fullName evidence="6">Helix-turn-helix domain-containing protein</fullName>
    </submittedName>
</protein>
<dbReference type="PROSITE" id="PS51078">
    <property type="entry name" value="ICLR_ED"/>
    <property type="match status" value="1"/>
</dbReference>
<dbReference type="InterPro" id="IPR012794">
    <property type="entry name" value="PcaR_PcaU"/>
</dbReference>
<accession>A0ABX1J4B3</accession>
<dbReference type="NCBIfam" id="TIGR02431">
    <property type="entry name" value="pcaR_pcaU"/>
    <property type="match status" value="1"/>
</dbReference>
<keyword evidence="7" id="KW-1185">Reference proteome</keyword>
<comment type="caution">
    <text evidence="6">The sequence shown here is derived from an EMBL/GenBank/DDBJ whole genome shotgun (WGS) entry which is preliminary data.</text>
</comment>
<dbReference type="PROSITE" id="PS51077">
    <property type="entry name" value="HTH_ICLR"/>
    <property type="match status" value="1"/>
</dbReference>
<dbReference type="Proteomes" id="UP000715441">
    <property type="component" value="Unassembled WGS sequence"/>
</dbReference>
<dbReference type="Gene3D" id="3.30.450.40">
    <property type="match status" value="1"/>
</dbReference>
<feature type="domain" description="IclR-ED" evidence="5">
    <location>
        <begin position="79"/>
        <end position="263"/>
    </location>
</feature>
<evidence type="ECO:0000259" key="4">
    <source>
        <dbReference type="PROSITE" id="PS51077"/>
    </source>
</evidence>
<gene>
    <name evidence="6" type="ORF">HFP15_17085</name>
</gene>
<dbReference type="InterPro" id="IPR050707">
    <property type="entry name" value="HTH_MetabolicPath_Reg"/>
</dbReference>
<proteinExistence type="predicted"/>
<sequence length="268" mass="29634">MRQGRHRVVKSEDQKDYVQSLERGLSVILAFSDHHPQLTLSEVAELTGLSRPTVRRLLLTLEQLGYVRCEARQFSLTPHVLALGYAYLSSLNLTEVAQPFMEEVTKQTGHTCSLSALDGHDAVFLARVPAKQVMRTTLTTGTRLPAFATSMGRVLLAGLPEHQLEEVLAGIMLTPLTAHTVTELACLRKILDDVRCRGWEIVDQQFEEGVRSLSAPVRDAGGRVIAALSMSVPARAYAMEQIEEELLPVIAENAGEISKRLGARLERR</sequence>
<dbReference type="InterPro" id="IPR005471">
    <property type="entry name" value="Tscrpt_reg_IclR_N"/>
</dbReference>
<dbReference type="SMART" id="SM00346">
    <property type="entry name" value="HTH_ICLR"/>
    <property type="match status" value="1"/>
</dbReference>
<dbReference type="InterPro" id="IPR012318">
    <property type="entry name" value="HTH_CRP"/>
</dbReference>
<evidence type="ECO:0000256" key="3">
    <source>
        <dbReference type="ARBA" id="ARBA00023163"/>
    </source>
</evidence>
<dbReference type="PANTHER" id="PTHR30136">
    <property type="entry name" value="HELIX-TURN-HELIX TRANSCRIPTIONAL REGULATOR, ICLR FAMILY"/>
    <property type="match status" value="1"/>
</dbReference>
<name>A0ABX1J4B3_9PSEU</name>
<dbReference type="Pfam" id="PF09339">
    <property type="entry name" value="HTH_IclR"/>
    <property type="match status" value="1"/>
</dbReference>
<reference evidence="6 7" key="1">
    <citation type="submission" date="2020-04" db="EMBL/GenBank/DDBJ databases">
        <title>Novel species.</title>
        <authorList>
            <person name="Teo W.F.A."/>
            <person name="Lipun K."/>
            <person name="Srisuk N."/>
            <person name="Duangmal K."/>
        </authorList>
    </citation>
    <scope>NUCLEOTIDE SEQUENCE [LARGE SCALE GENOMIC DNA]</scope>
    <source>
        <strain evidence="6 7">K13G38</strain>
    </source>
</reference>
<evidence type="ECO:0000259" key="5">
    <source>
        <dbReference type="PROSITE" id="PS51078"/>
    </source>
</evidence>